<evidence type="ECO:0000256" key="1">
    <source>
        <dbReference type="SAM" id="Phobius"/>
    </source>
</evidence>
<accession>C5KXQ2</accession>
<keyword evidence="3" id="KW-1185">Reference proteome</keyword>
<dbReference type="RefSeq" id="XP_002778981.1">
    <property type="nucleotide sequence ID" value="XM_002778935.1"/>
</dbReference>
<name>C5KXQ2_PERM5</name>
<dbReference type="EMBL" id="GG677256">
    <property type="protein sequence ID" value="EER10776.1"/>
    <property type="molecule type" value="Genomic_DNA"/>
</dbReference>
<dbReference type="GeneID" id="9039161"/>
<proteinExistence type="predicted"/>
<evidence type="ECO:0000313" key="3">
    <source>
        <dbReference type="Proteomes" id="UP000007800"/>
    </source>
</evidence>
<dbReference type="Proteomes" id="UP000007800">
    <property type="component" value="Unassembled WGS sequence"/>
</dbReference>
<organism evidence="3">
    <name type="scientific">Perkinsus marinus (strain ATCC 50983 / TXsc)</name>
    <dbReference type="NCBI Taxonomy" id="423536"/>
    <lineage>
        <taxon>Eukaryota</taxon>
        <taxon>Sar</taxon>
        <taxon>Alveolata</taxon>
        <taxon>Perkinsozoa</taxon>
        <taxon>Perkinsea</taxon>
        <taxon>Perkinsida</taxon>
        <taxon>Perkinsidae</taxon>
        <taxon>Perkinsus</taxon>
    </lineage>
</organism>
<dbReference type="OrthoDB" id="10267969at2759"/>
<keyword evidence="1" id="KW-0472">Membrane</keyword>
<evidence type="ECO:0000313" key="2">
    <source>
        <dbReference type="EMBL" id="EER10776.1"/>
    </source>
</evidence>
<gene>
    <name evidence="2" type="ORF">Pmar_PMAR000820</name>
</gene>
<keyword evidence="1" id="KW-0812">Transmembrane</keyword>
<dbReference type="InParanoid" id="C5KXQ2"/>
<protein>
    <submittedName>
        <fullName evidence="2">Uncharacterized protein</fullName>
    </submittedName>
</protein>
<feature type="transmembrane region" description="Helical" evidence="1">
    <location>
        <begin position="6"/>
        <end position="25"/>
    </location>
</feature>
<sequence>MKTAVAQVVVFPVYVVALFAYLGFLDGAPSITDNIAHKAPQAFVAGCGFWPVANMFGFKL</sequence>
<dbReference type="AlphaFoldDB" id="C5KXQ2"/>
<reference evidence="2 3" key="1">
    <citation type="submission" date="2008-07" db="EMBL/GenBank/DDBJ databases">
        <authorList>
            <person name="El-Sayed N."/>
            <person name="Caler E."/>
            <person name="Inman J."/>
            <person name="Amedeo P."/>
            <person name="Hass B."/>
            <person name="Wortman J."/>
        </authorList>
    </citation>
    <scope>NUCLEOTIDE SEQUENCE [LARGE SCALE GENOMIC DNA]</scope>
    <source>
        <strain evidence="3">ATCC 50983 / TXsc</strain>
    </source>
</reference>
<keyword evidence="1" id="KW-1133">Transmembrane helix</keyword>